<name>A0A1V9XQW2_9ACAR</name>
<organism evidence="3 4">
    <name type="scientific">Tropilaelaps mercedesae</name>
    <dbReference type="NCBI Taxonomy" id="418985"/>
    <lineage>
        <taxon>Eukaryota</taxon>
        <taxon>Metazoa</taxon>
        <taxon>Ecdysozoa</taxon>
        <taxon>Arthropoda</taxon>
        <taxon>Chelicerata</taxon>
        <taxon>Arachnida</taxon>
        <taxon>Acari</taxon>
        <taxon>Parasitiformes</taxon>
        <taxon>Mesostigmata</taxon>
        <taxon>Gamasina</taxon>
        <taxon>Dermanyssoidea</taxon>
        <taxon>Laelapidae</taxon>
        <taxon>Tropilaelaps</taxon>
    </lineage>
</organism>
<reference evidence="3 4" key="1">
    <citation type="journal article" date="2017" name="Gigascience">
        <title>Draft genome of the honey bee ectoparasitic mite, Tropilaelaps mercedesae, is shaped by the parasitic life history.</title>
        <authorList>
            <person name="Dong X."/>
            <person name="Armstrong S.D."/>
            <person name="Xia D."/>
            <person name="Makepeace B.L."/>
            <person name="Darby A.C."/>
            <person name="Kadowaki T."/>
        </authorList>
    </citation>
    <scope>NUCLEOTIDE SEQUENCE [LARGE SCALE GENOMIC DNA]</scope>
    <source>
        <strain evidence="3">Wuxi-XJTLU</strain>
    </source>
</reference>
<proteinExistence type="predicted"/>
<dbReference type="AlphaFoldDB" id="A0A1V9XQW2"/>
<protein>
    <submittedName>
        <fullName evidence="3">Kelch domain-containing protein 10-like</fullName>
    </submittedName>
</protein>
<evidence type="ECO:0000256" key="2">
    <source>
        <dbReference type="ARBA" id="ARBA00022737"/>
    </source>
</evidence>
<dbReference type="Pfam" id="PF24681">
    <property type="entry name" value="Kelch_KLHDC2_KLHL20_DRC7"/>
    <property type="match status" value="1"/>
</dbReference>
<dbReference type="Proteomes" id="UP000192247">
    <property type="component" value="Unassembled WGS sequence"/>
</dbReference>
<keyword evidence="4" id="KW-1185">Reference proteome</keyword>
<dbReference type="PANTHER" id="PTHR46428:SF1">
    <property type="entry name" value="KELCH DOMAIN-CONTAINING PROTEIN 10"/>
    <property type="match status" value="1"/>
</dbReference>
<dbReference type="GO" id="GO:0032874">
    <property type="term" value="P:positive regulation of stress-activated MAPK cascade"/>
    <property type="evidence" value="ECO:0007669"/>
    <property type="project" value="TreeGrafter"/>
</dbReference>
<evidence type="ECO:0000256" key="1">
    <source>
        <dbReference type="ARBA" id="ARBA00022441"/>
    </source>
</evidence>
<dbReference type="STRING" id="418985.A0A1V9XQW2"/>
<dbReference type="InParanoid" id="A0A1V9XQW2"/>
<keyword evidence="1" id="KW-0880">Kelch repeat</keyword>
<dbReference type="Gene3D" id="2.120.10.80">
    <property type="entry name" value="Kelch-type beta propeller"/>
    <property type="match status" value="2"/>
</dbReference>
<dbReference type="InterPro" id="IPR015915">
    <property type="entry name" value="Kelch-typ_b-propeller"/>
</dbReference>
<dbReference type="EMBL" id="MNPL01005630">
    <property type="protein sequence ID" value="OQR75890.1"/>
    <property type="molecule type" value="Genomic_DNA"/>
</dbReference>
<gene>
    <name evidence="3" type="ORF">BIW11_08133</name>
</gene>
<evidence type="ECO:0000313" key="4">
    <source>
        <dbReference type="Proteomes" id="UP000192247"/>
    </source>
</evidence>
<comment type="caution">
    <text evidence="3">The sequence shown here is derived from an EMBL/GenBank/DDBJ whole genome shotgun (WGS) entry which is preliminary data.</text>
</comment>
<dbReference type="FunCoup" id="A0A1V9XQW2">
    <property type="interactions" value="735"/>
</dbReference>
<dbReference type="OrthoDB" id="7676067at2759"/>
<evidence type="ECO:0000313" key="3">
    <source>
        <dbReference type="EMBL" id="OQR75890.1"/>
    </source>
</evidence>
<accession>A0A1V9XQW2</accession>
<sequence length="540" mass="61765">MQKWSRLLKAARDCSQIVGSSGVKRVTTAPASGSNDEPLRDDESSRWNLQFAAVSGNVVEVAREENTVGGEEVTCFLWCSLNGWERSSRRVRAPVVIVVVAGSSVCIAISPKISWPSGSKRIRSEEVRRWERQNGVFDDCTDDAGTLQFANDHRMLRRTYYLNNEILPIASCHLLGKLLPPRLSGHRVVCTDQYLYSFGGYAPLDVGENNVVIELWRFHFYRKTWKKIPLKGDVPEQVASSAVALLHGRILILLGGTGVPFGEVRSRDVYSCFLDNPDENGAVTWIRWKTHGEAPLRLYGQAITIHDDYLYMVGGTDGLDYTIDVHRLHLRDRRWERLSNYVQGEPIPPRYRHEIAYFDNQIYVFGGGTPHYVYGFDMLPALDLKTSRWIHQPTKGWRNPHSGHLEVPKPRRCHSVVQSACGNWIVLAGGVDRNETLDDIWKLHLPTLRWHRYNCRLPKKLYFHSAAMTTTGCMYVFGGVLDSYQHRSNDLYAMNVSVPTLQELALDIAMRTYPRLKMMDENQLNQIHIPKFIRHKFFAH</sequence>
<dbReference type="InterPro" id="IPR052125">
    <property type="entry name" value="KLHDC10"/>
</dbReference>
<keyword evidence="2" id="KW-0677">Repeat</keyword>
<dbReference type="SUPFAM" id="SSF117281">
    <property type="entry name" value="Kelch motif"/>
    <property type="match status" value="1"/>
</dbReference>
<dbReference type="PANTHER" id="PTHR46428">
    <property type="entry name" value="KELCH DOMAIN-CONTAINING PROTEIN 10"/>
    <property type="match status" value="1"/>
</dbReference>